<dbReference type="GO" id="GO:0008320">
    <property type="term" value="F:protein transmembrane transporter activity"/>
    <property type="evidence" value="ECO:0007669"/>
    <property type="project" value="TreeGrafter"/>
</dbReference>
<evidence type="ECO:0000313" key="6">
    <source>
        <dbReference type="Proteomes" id="UP000321513"/>
    </source>
</evidence>
<dbReference type="PANTHER" id="PTHR34597">
    <property type="entry name" value="SLR1661 PROTEIN"/>
    <property type="match status" value="1"/>
</dbReference>
<dbReference type="AlphaFoldDB" id="A0A512BE24"/>
<dbReference type="Gene3D" id="2.40.160.50">
    <property type="entry name" value="membrane protein fhac: a member of the omp85/tpsb transporter family"/>
    <property type="match status" value="1"/>
</dbReference>
<reference evidence="5 6" key="1">
    <citation type="submission" date="2019-07" db="EMBL/GenBank/DDBJ databases">
        <title>Whole genome shotgun sequence of Segetibacter aerophilus NBRC 106135.</title>
        <authorList>
            <person name="Hosoyama A."/>
            <person name="Uohara A."/>
            <person name="Ohji S."/>
            <person name="Ichikawa N."/>
        </authorList>
    </citation>
    <scope>NUCLEOTIDE SEQUENCE [LARGE SCALE GENOMIC DNA]</scope>
    <source>
        <strain evidence="5 6">NBRC 106135</strain>
    </source>
</reference>
<evidence type="ECO:0000256" key="1">
    <source>
        <dbReference type="ARBA" id="ARBA00004370"/>
    </source>
</evidence>
<keyword evidence="6" id="KW-1185">Reference proteome</keyword>
<dbReference type="OrthoDB" id="333971at2"/>
<dbReference type="GO" id="GO:0098046">
    <property type="term" value="C:type V protein secretion system complex"/>
    <property type="evidence" value="ECO:0007669"/>
    <property type="project" value="TreeGrafter"/>
</dbReference>
<feature type="chain" id="PRO_5021908871" description="Bacterial surface antigen (D15) domain-containing protein" evidence="3">
    <location>
        <begin position="25"/>
        <end position="859"/>
    </location>
</feature>
<dbReference type="GO" id="GO:0046819">
    <property type="term" value="P:protein secretion by the type V secretion system"/>
    <property type="evidence" value="ECO:0007669"/>
    <property type="project" value="TreeGrafter"/>
</dbReference>
<comment type="subcellular location">
    <subcellularLocation>
        <location evidence="1">Membrane</location>
    </subcellularLocation>
</comment>
<dbReference type="EMBL" id="BJYT01000009">
    <property type="protein sequence ID" value="GEO10184.1"/>
    <property type="molecule type" value="Genomic_DNA"/>
</dbReference>
<accession>A0A512BE24</accession>
<organism evidence="5 6">
    <name type="scientific">Segetibacter aerophilus</name>
    <dbReference type="NCBI Taxonomy" id="670293"/>
    <lineage>
        <taxon>Bacteria</taxon>
        <taxon>Pseudomonadati</taxon>
        <taxon>Bacteroidota</taxon>
        <taxon>Chitinophagia</taxon>
        <taxon>Chitinophagales</taxon>
        <taxon>Chitinophagaceae</taxon>
        <taxon>Segetibacter</taxon>
    </lineage>
</organism>
<dbReference type="Proteomes" id="UP000321513">
    <property type="component" value="Unassembled WGS sequence"/>
</dbReference>
<protein>
    <recommendedName>
        <fullName evidence="4">Bacterial surface antigen (D15) domain-containing protein</fullName>
    </recommendedName>
</protein>
<dbReference type="RefSeq" id="WP_147204292.1">
    <property type="nucleotide sequence ID" value="NZ_BJYT01000009.1"/>
</dbReference>
<sequence>MKKKPKQGVYILFFFIFYAQLTCAQKVFEAPVDGFKEVKAGPQYKRSSFYQWLMGKNYRKEWSTDVKVPVMLLDTAKGGLTPYKTGGGHQTKSLHVKTKADKEYALRTVDKTLGKVLPEILHNTFLEDIVNDEVSMSHPYGAASVSGLAKSAGIYHALPAIVYLPKQRLLDTFNNDFGNKLYVFEQRMSGSWQEANNLGNFKEFIDTYQLVDTLKKDNEFEVDQSLFIKSRLFDMFIGDWDRHEDQWQWGMRKMNDKKVFLPIPQDRDQAYFKYDGVLLKVLISASGQKYFQAFDHTLPDVKTFNYEERNLDRFFANHMTLLDWQNSAKDLQQSLTDRVIENSIQQLPPEIFALSGKETIAKLKSRRDRLLEYATTYYRFIAKEVEIVGSKGKEFFEVNRLNENETLINVFRKTKEYKEKLPYYSRVFKTNETKEVRLYGLSGNDTYTINGSVDKGIIVRIIGGDESDSIVDRSAVKGNATKTIVYDDANNFFAANNETKLHVSSDTGIHSYNYFSYLYDKKGVGPNIFYNYEDRLFAGINAKFIGHKWRQLPFAYSHQLALNYSISQHAVSVTYQGLFPKTVGKWDLLVNGNFDAIRWTKFFGLGNETPLLTDYNDFYRMQSREWLASLGINRVINHNDITISTFFQSRKIINDPSRFVSKVYTPNHPYDFDANSFVGAKVAYIFDHVNDSTVPTKGVTFITRASYSHNLTASDKNFTRLEGTLQLYVPLLSKLSFSLKTSGLTVAGNPLFYQYVSIGGPETLRGYRLERFWGKTGFYNANELRYITDIKSYVFNGKAGVLALFDNGRVWLPGEVSNTWHTSYGGGLLLAPFNKIQIVVTYAKSKEMKLFQLRVGRSF</sequence>
<dbReference type="PANTHER" id="PTHR34597:SF3">
    <property type="entry name" value="OUTER MEMBRANE TRANSPORTER CDIB"/>
    <property type="match status" value="1"/>
</dbReference>
<dbReference type="GO" id="GO:0019867">
    <property type="term" value="C:outer membrane"/>
    <property type="evidence" value="ECO:0007669"/>
    <property type="project" value="InterPro"/>
</dbReference>
<keyword evidence="3" id="KW-0732">Signal</keyword>
<evidence type="ECO:0000313" key="5">
    <source>
        <dbReference type="EMBL" id="GEO10184.1"/>
    </source>
</evidence>
<name>A0A512BE24_9BACT</name>
<proteinExistence type="predicted"/>
<feature type="domain" description="Bacterial surface antigen (D15)" evidence="4">
    <location>
        <begin position="614"/>
        <end position="858"/>
    </location>
</feature>
<evidence type="ECO:0000259" key="4">
    <source>
        <dbReference type="Pfam" id="PF01103"/>
    </source>
</evidence>
<comment type="caution">
    <text evidence="5">The sequence shown here is derived from an EMBL/GenBank/DDBJ whole genome shotgun (WGS) entry which is preliminary data.</text>
</comment>
<gene>
    <name evidence="5" type="ORF">SAE01_26800</name>
</gene>
<feature type="signal peptide" evidence="3">
    <location>
        <begin position="1"/>
        <end position="24"/>
    </location>
</feature>
<dbReference type="InterPro" id="IPR000184">
    <property type="entry name" value="Bac_surfAg_D15"/>
</dbReference>
<evidence type="ECO:0000256" key="3">
    <source>
        <dbReference type="SAM" id="SignalP"/>
    </source>
</evidence>
<keyword evidence="2" id="KW-0472">Membrane</keyword>
<dbReference type="InterPro" id="IPR051544">
    <property type="entry name" value="TPS_OM_transporter"/>
</dbReference>
<dbReference type="Pfam" id="PF01103">
    <property type="entry name" value="Omp85"/>
    <property type="match status" value="1"/>
</dbReference>
<evidence type="ECO:0000256" key="2">
    <source>
        <dbReference type="ARBA" id="ARBA00023136"/>
    </source>
</evidence>